<dbReference type="Gene3D" id="1.10.238.10">
    <property type="entry name" value="EF-hand"/>
    <property type="match status" value="1"/>
</dbReference>
<dbReference type="InterPro" id="IPR011992">
    <property type="entry name" value="EF-hand-dom_pair"/>
</dbReference>
<feature type="coiled-coil region" evidence="1">
    <location>
        <begin position="238"/>
        <end position="268"/>
    </location>
</feature>
<evidence type="ECO:0000313" key="4">
    <source>
        <dbReference type="EMBL" id="CAD9447133.1"/>
    </source>
</evidence>
<accession>A0A7S2D925</accession>
<organism evidence="4">
    <name type="scientific">Haptolina brevifila</name>
    <dbReference type="NCBI Taxonomy" id="156173"/>
    <lineage>
        <taxon>Eukaryota</taxon>
        <taxon>Haptista</taxon>
        <taxon>Haptophyta</taxon>
        <taxon>Prymnesiophyceae</taxon>
        <taxon>Prymnesiales</taxon>
        <taxon>Prymnesiaceae</taxon>
        <taxon>Haptolina</taxon>
    </lineage>
</organism>
<dbReference type="InterPro" id="IPR013783">
    <property type="entry name" value="Ig-like_fold"/>
</dbReference>
<dbReference type="EMBL" id="HBGU01027176">
    <property type="protein sequence ID" value="CAD9447133.1"/>
    <property type="molecule type" value="Transcribed_RNA"/>
</dbReference>
<proteinExistence type="predicted"/>
<feature type="region of interest" description="Disordered" evidence="2">
    <location>
        <begin position="108"/>
        <end position="200"/>
    </location>
</feature>
<feature type="domain" description="Fibronectin type-III" evidence="3">
    <location>
        <begin position="30"/>
        <end position="124"/>
    </location>
</feature>
<dbReference type="InterPro" id="IPR036116">
    <property type="entry name" value="FN3_sf"/>
</dbReference>
<protein>
    <recommendedName>
        <fullName evidence="3">Fibronectin type-III domain-containing protein</fullName>
    </recommendedName>
</protein>
<dbReference type="InterPro" id="IPR003961">
    <property type="entry name" value="FN3_dom"/>
</dbReference>
<sequence length="480" mass="52851">MAEAKPPRTQKVTFGDVSPRPANATVPGKVPGFPDVRRVRSKSISLHWDPPMYTGGTALTSYIVASREGGDGGFVQMLQTPDAVGSATVPVPPDTWLEFTVRAVNAVGEGEESRPSMPVLSRARRERKWRRRGGGDSRSRRRGGGELAGRQQQHMDDIAESEEDEELNSWQSRRGESELDPPGATEVEVPPRTGSFAHAANAKRYEELKGILSGLEQRMSSNLGRQVEDVELAASETYRSLAAEYVELRNERDAAAEKAAENRQWQQELKQFGFHVGSQVEELELQIAQWQMHEMRRRGGVKATVQQQLGSEKFVKLQQALVAEREAMVAEQRALDRVSSFKFGAGLSSALIEALEAGDLHASTDPLLRRVASNAADHSVQQTHALLKTFCKYDSEGRGALSVADFGRWARAELAAGGVVPLEEHGLSMEQIDDRRLARMHQRADLDSDGLIDFNVTSAAQHSRSPDCPFAEDSSCPICR</sequence>
<dbReference type="CDD" id="cd00063">
    <property type="entry name" value="FN3"/>
    <property type="match status" value="1"/>
</dbReference>
<evidence type="ECO:0000259" key="3">
    <source>
        <dbReference type="PROSITE" id="PS50853"/>
    </source>
</evidence>
<reference evidence="4" key="1">
    <citation type="submission" date="2021-01" db="EMBL/GenBank/DDBJ databases">
        <authorList>
            <person name="Corre E."/>
            <person name="Pelletier E."/>
            <person name="Niang G."/>
            <person name="Scheremetjew M."/>
            <person name="Finn R."/>
            <person name="Kale V."/>
            <person name="Holt S."/>
            <person name="Cochrane G."/>
            <person name="Meng A."/>
            <person name="Brown T."/>
            <person name="Cohen L."/>
        </authorList>
    </citation>
    <scope>NUCLEOTIDE SEQUENCE</scope>
    <source>
        <strain evidence="4">UTEX LB 985</strain>
    </source>
</reference>
<evidence type="ECO:0000256" key="1">
    <source>
        <dbReference type="SAM" id="Coils"/>
    </source>
</evidence>
<dbReference type="Gene3D" id="2.60.40.10">
    <property type="entry name" value="Immunoglobulins"/>
    <property type="match status" value="1"/>
</dbReference>
<feature type="compositionally biased region" description="Basic residues" evidence="2">
    <location>
        <begin position="122"/>
        <end position="132"/>
    </location>
</feature>
<feature type="compositionally biased region" description="Acidic residues" evidence="2">
    <location>
        <begin position="158"/>
        <end position="167"/>
    </location>
</feature>
<keyword evidence="1" id="KW-0175">Coiled coil</keyword>
<dbReference type="Pfam" id="PF00041">
    <property type="entry name" value="fn3"/>
    <property type="match status" value="1"/>
</dbReference>
<evidence type="ECO:0000256" key="2">
    <source>
        <dbReference type="SAM" id="MobiDB-lite"/>
    </source>
</evidence>
<dbReference type="AlphaFoldDB" id="A0A7S2D925"/>
<dbReference type="SMART" id="SM00060">
    <property type="entry name" value="FN3"/>
    <property type="match status" value="1"/>
</dbReference>
<feature type="region of interest" description="Disordered" evidence="2">
    <location>
        <begin position="1"/>
        <end position="32"/>
    </location>
</feature>
<gene>
    <name evidence="4" type="ORF">CBRE1094_LOCUS14741</name>
</gene>
<name>A0A7S2D925_9EUKA</name>
<dbReference type="SUPFAM" id="SSF47473">
    <property type="entry name" value="EF-hand"/>
    <property type="match status" value="1"/>
</dbReference>
<dbReference type="SUPFAM" id="SSF49265">
    <property type="entry name" value="Fibronectin type III"/>
    <property type="match status" value="1"/>
</dbReference>
<dbReference type="PROSITE" id="PS50853">
    <property type="entry name" value="FN3"/>
    <property type="match status" value="1"/>
</dbReference>